<protein>
    <submittedName>
        <fullName evidence="4">Transcriptional regulator</fullName>
    </submittedName>
</protein>
<dbReference type="STRING" id="1189619.pgond44_12297"/>
<gene>
    <name evidence="4" type="ORF">pgond44_12297</name>
</gene>
<comment type="caution">
    <text evidence="4">The sequence shown here is derived from an EMBL/GenBank/DDBJ whole genome shotgun (WGS) entry which is preliminary data.</text>
</comment>
<keyword evidence="5" id="KW-1185">Reference proteome</keyword>
<proteinExistence type="predicted"/>
<dbReference type="Proteomes" id="UP000012317">
    <property type="component" value="Unassembled WGS sequence"/>
</dbReference>
<evidence type="ECO:0000313" key="4">
    <source>
        <dbReference type="EMBL" id="EMY80304.1"/>
    </source>
</evidence>
<dbReference type="Gene3D" id="1.10.10.10">
    <property type="entry name" value="Winged helix-like DNA-binding domain superfamily/Winged helix DNA-binding domain"/>
    <property type="match status" value="1"/>
</dbReference>
<dbReference type="InterPro" id="IPR036390">
    <property type="entry name" value="WH_DNA-bd_sf"/>
</dbReference>
<keyword evidence="3" id="KW-0804">Transcription</keyword>
<accession>N1WT34</accession>
<keyword evidence="1" id="KW-0805">Transcription regulation</keyword>
<reference evidence="4 5" key="1">
    <citation type="journal article" date="2014" name="Genome Biol. Evol.">
        <title>Extensive gene acquisition in the extremely psychrophilic bacterial species Psychroflexus torquis and the link to sea-ice ecosystem specialism.</title>
        <authorList>
            <person name="Feng S."/>
            <person name="Powell S.M."/>
            <person name="Wilson R."/>
            <person name="Bowman J.P."/>
        </authorList>
    </citation>
    <scope>NUCLEOTIDE SEQUENCE [LARGE SCALE GENOMIC DNA]</scope>
    <source>
        <strain evidence="4 5">ACAM 44</strain>
    </source>
</reference>
<sequence>MIENSSSIYKFNGKLSIELSTHFEEEHHMPPLASKIYSVLILSESECLTFDEILTITKASKSSVSNQINFLINEDRVEFIYKDKKRKRYFKTKEDYFKKTLEIHQQKIQKETNILSKIIDFKKDQGFDGELANIFKSHLLNEKENLKQTIYKLSQISNNIKTHEE</sequence>
<dbReference type="AlphaFoldDB" id="N1WT34"/>
<name>N1WT34_9FLAO</name>
<dbReference type="InterPro" id="IPR052362">
    <property type="entry name" value="HTH-GbsR_regulator"/>
</dbReference>
<dbReference type="PANTHER" id="PTHR38465:SF1">
    <property type="entry name" value="HTH-TYPE TRANSCRIPTIONAL REGULATOR MJ1563-RELATED"/>
    <property type="match status" value="1"/>
</dbReference>
<dbReference type="GO" id="GO:0003677">
    <property type="term" value="F:DNA binding"/>
    <property type="evidence" value="ECO:0007669"/>
    <property type="project" value="UniProtKB-KW"/>
</dbReference>
<evidence type="ECO:0000256" key="1">
    <source>
        <dbReference type="ARBA" id="ARBA00023015"/>
    </source>
</evidence>
<dbReference type="SUPFAM" id="SSF46785">
    <property type="entry name" value="Winged helix' DNA-binding domain"/>
    <property type="match status" value="1"/>
</dbReference>
<evidence type="ECO:0000256" key="3">
    <source>
        <dbReference type="ARBA" id="ARBA00023163"/>
    </source>
</evidence>
<dbReference type="InterPro" id="IPR036388">
    <property type="entry name" value="WH-like_DNA-bd_sf"/>
</dbReference>
<keyword evidence="2" id="KW-0238">DNA-binding</keyword>
<dbReference type="EMBL" id="APLF01000015">
    <property type="protein sequence ID" value="EMY80304.1"/>
    <property type="molecule type" value="Genomic_DNA"/>
</dbReference>
<evidence type="ECO:0000256" key="2">
    <source>
        <dbReference type="ARBA" id="ARBA00023125"/>
    </source>
</evidence>
<dbReference type="PANTHER" id="PTHR38465">
    <property type="entry name" value="HTH-TYPE TRANSCRIPTIONAL REGULATOR MJ1563-RELATED"/>
    <property type="match status" value="1"/>
</dbReference>
<dbReference type="eggNOG" id="COG1510">
    <property type="taxonomic scope" value="Bacteria"/>
</dbReference>
<evidence type="ECO:0000313" key="5">
    <source>
        <dbReference type="Proteomes" id="UP000012317"/>
    </source>
</evidence>
<organism evidence="4 5">
    <name type="scientific">Psychroflexus gondwanensis ACAM 44</name>
    <dbReference type="NCBI Taxonomy" id="1189619"/>
    <lineage>
        <taxon>Bacteria</taxon>
        <taxon>Pseudomonadati</taxon>
        <taxon>Bacteroidota</taxon>
        <taxon>Flavobacteriia</taxon>
        <taxon>Flavobacteriales</taxon>
        <taxon>Flavobacteriaceae</taxon>
        <taxon>Psychroflexus</taxon>
    </lineage>
</organism>
<dbReference type="RefSeq" id="WP_003442798.1">
    <property type="nucleotide sequence ID" value="NZ_APLF01000015.1"/>
</dbReference>